<dbReference type="OMA" id="RCEGALI"/>
<dbReference type="STRING" id="126957.T1JML1"/>
<protein>
    <recommendedName>
        <fullName evidence="1">Peptidase S1 domain-containing protein</fullName>
    </recommendedName>
</protein>
<dbReference type="eggNOG" id="KOG3627">
    <property type="taxonomic scope" value="Eukaryota"/>
</dbReference>
<evidence type="ECO:0000259" key="1">
    <source>
        <dbReference type="PROSITE" id="PS50240"/>
    </source>
</evidence>
<dbReference type="Pfam" id="PF00089">
    <property type="entry name" value="Trypsin"/>
    <property type="match status" value="1"/>
</dbReference>
<dbReference type="HOGENOM" id="CLU_006842_7_0_1"/>
<keyword evidence="3" id="KW-1185">Reference proteome</keyword>
<dbReference type="PANTHER" id="PTHR24258">
    <property type="entry name" value="SERINE PROTEASE-RELATED"/>
    <property type="match status" value="1"/>
</dbReference>
<dbReference type="Gene3D" id="2.40.10.10">
    <property type="entry name" value="Trypsin-like serine proteases"/>
    <property type="match status" value="1"/>
</dbReference>
<reference evidence="3" key="1">
    <citation type="submission" date="2011-05" db="EMBL/GenBank/DDBJ databases">
        <authorList>
            <person name="Richards S.R."/>
            <person name="Qu J."/>
            <person name="Jiang H."/>
            <person name="Jhangiani S.N."/>
            <person name="Agravi P."/>
            <person name="Goodspeed R."/>
            <person name="Gross S."/>
            <person name="Mandapat C."/>
            <person name="Jackson L."/>
            <person name="Mathew T."/>
            <person name="Pu L."/>
            <person name="Thornton R."/>
            <person name="Saada N."/>
            <person name="Wilczek-Boney K.B."/>
            <person name="Lee S."/>
            <person name="Kovar C."/>
            <person name="Wu Y."/>
            <person name="Scherer S.E."/>
            <person name="Worley K.C."/>
            <person name="Muzny D.M."/>
            <person name="Gibbs R."/>
        </authorList>
    </citation>
    <scope>NUCLEOTIDE SEQUENCE</scope>
    <source>
        <strain evidence="3">Brora</strain>
    </source>
</reference>
<dbReference type="InterPro" id="IPR001254">
    <property type="entry name" value="Trypsin_dom"/>
</dbReference>
<dbReference type="InterPro" id="IPR009003">
    <property type="entry name" value="Peptidase_S1_PA"/>
</dbReference>
<dbReference type="SMART" id="SM00020">
    <property type="entry name" value="Tryp_SPc"/>
    <property type="match status" value="1"/>
</dbReference>
<dbReference type="GO" id="GO:0006508">
    <property type="term" value="P:proteolysis"/>
    <property type="evidence" value="ECO:0007669"/>
    <property type="project" value="InterPro"/>
</dbReference>
<dbReference type="PhylomeDB" id="T1JML1"/>
<dbReference type="Proteomes" id="UP000014500">
    <property type="component" value="Unassembled WGS sequence"/>
</dbReference>
<sequence>MVKFACMYQIYIVCGKRIFAENSTLSHRKVGPAAWPWHVSIIKNDAHVCDGTLIADQWVLTSDACFQGQPESDWKIRVGTSRLLTLSPNEQQRQVLSVSRSPAEGTTLSLLHLKSPVNFSSTVRPACITSKNQSYQQCIVLSWDLKGEQLYEKAVRIVNTEECGFWDIMSPNVLCIVPTQTENTCEGEDLPGSGLLCKNGNTWELMGVLNWRVSCGFARRPLLYDQFMV</sequence>
<dbReference type="AlphaFoldDB" id="T1JML1"/>
<dbReference type="PANTHER" id="PTHR24258:SF146">
    <property type="entry name" value="ATRIAL NATRIURETIC PEPTIDE-CONVERTING ENZYME"/>
    <property type="match status" value="1"/>
</dbReference>
<feature type="domain" description="Peptidase S1" evidence="1">
    <location>
        <begin position="12"/>
        <end position="229"/>
    </location>
</feature>
<dbReference type="SUPFAM" id="SSF50494">
    <property type="entry name" value="Trypsin-like serine proteases"/>
    <property type="match status" value="1"/>
</dbReference>
<organism evidence="2 3">
    <name type="scientific">Strigamia maritima</name>
    <name type="common">European centipede</name>
    <name type="synonym">Geophilus maritimus</name>
    <dbReference type="NCBI Taxonomy" id="126957"/>
    <lineage>
        <taxon>Eukaryota</taxon>
        <taxon>Metazoa</taxon>
        <taxon>Ecdysozoa</taxon>
        <taxon>Arthropoda</taxon>
        <taxon>Myriapoda</taxon>
        <taxon>Chilopoda</taxon>
        <taxon>Pleurostigmophora</taxon>
        <taxon>Geophilomorpha</taxon>
        <taxon>Linotaeniidae</taxon>
        <taxon>Strigamia</taxon>
    </lineage>
</organism>
<proteinExistence type="predicted"/>
<dbReference type="GO" id="GO:0004252">
    <property type="term" value="F:serine-type endopeptidase activity"/>
    <property type="evidence" value="ECO:0007669"/>
    <property type="project" value="InterPro"/>
</dbReference>
<evidence type="ECO:0000313" key="3">
    <source>
        <dbReference type="Proteomes" id="UP000014500"/>
    </source>
</evidence>
<dbReference type="PROSITE" id="PS50240">
    <property type="entry name" value="TRYPSIN_DOM"/>
    <property type="match status" value="1"/>
</dbReference>
<evidence type="ECO:0000313" key="2">
    <source>
        <dbReference type="EnsemblMetazoa" id="SMAR015091-PA"/>
    </source>
</evidence>
<name>T1JML1_STRMM</name>
<accession>T1JML1</accession>
<reference evidence="2" key="2">
    <citation type="submission" date="2015-02" db="UniProtKB">
        <authorList>
            <consortium name="EnsemblMetazoa"/>
        </authorList>
    </citation>
    <scope>IDENTIFICATION</scope>
</reference>
<dbReference type="EMBL" id="JH431854">
    <property type="status" value="NOT_ANNOTATED_CDS"/>
    <property type="molecule type" value="Genomic_DNA"/>
</dbReference>
<dbReference type="EnsemblMetazoa" id="SMAR015091-RA">
    <property type="protein sequence ID" value="SMAR015091-PA"/>
    <property type="gene ID" value="SMAR015091"/>
</dbReference>
<dbReference type="InterPro" id="IPR043504">
    <property type="entry name" value="Peptidase_S1_PA_chymotrypsin"/>
</dbReference>